<evidence type="ECO:0000256" key="5">
    <source>
        <dbReference type="ARBA" id="ARBA00023136"/>
    </source>
</evidence>
<accession>A0A6C1E3P9</accession>
<comment type="subcellular location">
    <subcellularLocation>
        <location evidence="1">Membrane</location>
        <topology evidence="1">Multi-pass membrane protein</topology>
    </subcellularLocation>
</comment>
<evidence type="ECO:0000256" key="2">
    <source>
        <dbReference type="ARBA" id="ARBA00022448"/>
    </source>
</evidence>
<dbReference type="OrthoDB" id="10262656at2759"/>
<feature type="transmembrane region" description="Helical" evidence="7">
    <location>
        <begin position="415"/>
        <end position="434"/>
    </location>
</feature>
<evidence type="ECO:0000256" key="4">
    <source>
        <dbReference type="ARBA" id="ARBA00022989"/>
    </source>
</evidence>
<dbReference type="PROSITE" id="PS50850">
    <property type="entry name" value="MFS"/>
    <property type="match status" value="1"/>
</dbReference>
<gene>
    <name evidence="9" type="ORF">GRS66_006399</name>
</gene>
<dbReference type="GO" id="GO:0022857">
    <property type="term" value="F:transmembrane transporter activity"/>
    <property type="evidence" value="ECO:0007669"/>
    <property type="project" value="InterPro"/>
</dbReference>
<dbReference type="InterPro" id="IPR011701">
    <property type="entry name" value="MFS"/>
</dbReference>
<organism evidence="9 10">
    <name type="scientific">Saccharomyces pastorianus</name>
    <name type="common">Lager yeast</name>
    <name type="synonym">Saccharomyces cerevisiae x Saccharomyces eubayanus</name>
    <dbReference type="NCBI Taxonomy" id="27292"/>
    <lineage>
        <taxon>Eukaryota</taxon>
        <taxon>Fungi</taxon>
        <taxon>Dikarya</taxon>
        <taxon>Ascomycota</taxon>
        <taxon>Saccharomycotina</taxon>
        <taxon>Saccharomycetes</taxon>
        <taxon>Saccharomycetales</taxon>
        <taxon>Saccharomycetaceae</taxon>
        <taxon>Saccharomyces</taxon>
    </lineage>
</organism>
<dbReference type="InterPro" id="IPR020846">
    <property type="entry name" value="MFS_dom"/>
</dbReference>
<feature type="transmembrane region" description="Helical" evidence="7">
    <location>
        <begin position="476"/>
        <end position="500"/>
    </location>
</feature>
<feature type="region of interest" description="Disordered" evidence="6">
    <location>
        <begin position="570"/>
        <end position="613"/>
    </location>
</feature>
<dbReference type="GO" id="GO:0016020">
    <property type="term" value="C:membrane"/>
    <property type="evidence" value="ECO:0007669"/>
    <property type="project" value="UniProtKB-SubCell"/>
</dbReference>
<feature type="transmembrane region" description="Helical" evidence="7">
    <location>
        <begin position="92"/>
        <end position="110"/>
    </location>
</feature>
<dbReference type="InterPro" id="IPR036259">
    <property type="entry name" value="MFS_trans_sf"/>
</dbReference>
<dbReference type="Pfam" id="PF07690">
    <property type="entry name" value="MFS_1"/>
    <property type="match status" value="1"/>
</dbReference>
<feature type="transmembrane region" description="Helical" evidence="7">
    <location>
        <begin position="62"/>
        <end position="80"/>
    </location>
</feature>
<evidence type="ECO:0000313" key="9">
    <source>
        <dbReference type="EMBL" id="QID83912.1"/>
    </source>
</evidence>
<feature type="transmembrane region" description="Helical" evidence="7">
    <location>
        <begin position="546"/>
        <end position="563"/>
    </location>
</feature>
<evidence type="ECO:0000256" key="1">
    <source>
        <dbReference type="ARBA" id="ARBA00004141"/>
    </source>
</evidence>
<reference evidence="9 10" key="1">
    <citation type="journal article" date="2019" name="BMC Genomics">
        <title>Chromosome level assembly and comparative genome analysis confirm lager-brewing yeasts originated from a single hybridization.</title>
        <authorList>
            <person name="Salazar A.N."/>
            <person name="Gorter de Vries A.R."/>
            <person name="van den Broek M."/>
            <person name="Brouwers N."/>
            <person name="de la Torre Cortes P."/>
            <person name="Kuijpers N.G.A."/>
            <person name="Daran J.G."/>
            <person name="Abeel T."/>
        </authorList>
    </citation>
    <scope>NUCLEOTIDE SEQUENCE [LARGE SCALE GENOMIC DNA]</scope>
    <source>
        <strain evidence="9 10">CBS 1483</strain>
    </source>
</reference>
<dbReference type="PANTHER" id="PTHR23504:SF15">
    <property type="entry name" value="MAJOR FACILITATOR SUPERFAMILY (MFS) PROFILE DOMAIN-CONTAINING PROTEIN"/>
    <property type="match status" value="1"/>
</dbReference>
<keyword evidence="5 7" id="KW-0472">Membrane</keyword>
<feature type="transmembrane region" description="Helical" evidence="7">
    <location>
        <begin position="446"/>
        <end position="464"/>
    </location>
</feature>
<feature type="transmembrane region" description="Helical" evidence="7">
    <location>
        <begin position="148"/>
        <end position="173"/>
    </location>
</feature>
<dbReference type="Gene3D" id="1.20.1250.20">
    <property type="entry name" value="MFS general substrate transporter like domains"/>
    <property type="match status" value="1"/>
</dbReference>
<sequence>MVHKKLTFKQQMDGFPWTQLMVVSLVRFSEPIAFSSLFPYVYFMVKDFKIAPNDAQVSKYSGYLSSSFALCQVISAYHWGRFSETHGRKITLTCGLIGTSISLLILGFSHNFYQALVARSLMGLLNGNVGVIRTIIGEIATERKHQALAFSTMPLLFQFGAVIGPMIGGFLVFRDGTMNEVPSWFPRYAKKIIKSYPYALPNVVVCVFLMFGLINAILFLEETHPIFKNKRDYGLDLGDSIKKNIFGIRPKRRPWQKYIHNNSEDSRRRDEETNANEAQIRGEDERSPLLDSGNESDAESVQAIDPILTRRQSVSLIRTYSLHEPTDAVHTDIDTASDGCKESSIFHHVFHTKVFYPISVNFIMALHLIVYNEFLPVFLAYDLAVDPENPKKLASKFPWKISGGIGYEPEQTGTLLSTTGIFGCFVVIFIFPVVDRNFDCLTIFRTLVKLYPIMYIMVPYVIFLQGERVPSWCTVAYLYIITGIKTFCGALTSPQIMLLIHNSSPLSCRSVINGATISISASARFIGPLVWGYIMSWSQENDVAWVSWWSLSLFCMVALYQSYKIAPIDDNDNEEEDSQQDGENTDGSRAEASGVRMSHRSSLSSLSNQCRAK</sequence>
<name>A0A6C1E3P9_SACPS</name>
<feature type="domain" description="Major facilitator superfamily (MFS) profile" evidence="8">
    <location>
        <begin position="19"/>
        <end position="570"/>
    </location>
</feature>
<proteinExistence type="predicted"/>
<feature type="transmembrane region" description="Helical" evidence="7">
    <location>
        <begin position="198"/>
        <end position="220"/>
    </location>
</feature>
<keyword evidence="4 7" id="KW-1133">Transmembrane helix</keyword>
<dbReference type="EMBL" id="CP049000">
    <property type="protein sequence ID" value="QID83912.1"/>
    <property type="molecule type" value="Genomic_DNA"/>
</dbReference>
<feature type="transmembrane region" description="Helical" evidence="7">
    <location>
        <begin position="512"/>
        <end position="534"/>
    </location>
</feature>
<dbReference type="PANTHER" id="PTHR23504">
    <property type="entry name" value="MAJOR FACILITATOR SUPERFAMILY DOMAIN-CONTAINING PROTEIN 10"/>
    <property type="match status" value="1"/>
</dbReference>
<feature type="compositionally biased region" description="Acidic residues" evidence="6">
    <location>
        <begin position="570"/>
        <end position="584"/>
    </location>
</feature>
<keyword evidence="2" id="KW-0813">Transport</keyword>
<evidence type="ECO:0000313" key="10">
    <source>
        <dbReference type="Proteomes" id="UP000501346"/>
    </source>
</evidence>
<evidence type="ECO:0000256" key="7">
    <source>
        <dbReference type="SAM" id="Phobius"/>
    </source>
</evidence>
<feature type="region of interest" description="Disordered" evidence="6">
    <location>
        <begin position="257"/>
        <end position="299"/>
    </location>
</feature>
<dbReference type="Proteomes" id="UP000501346">
    <property type="component" value="Chromosome SeIII-ScIII"/>
</dbReference>
<evidence type="ECO:0000259" key="8">
    <source>
        <dbReference type="PROSITE" id="PS50850"/>
    </source>
</evidence>
<dbReference type="SUPFAM" id="SSF103473">
    <property type="entry name" value="MFS general substrate transporter"/>
    <property type="match status" value="1"/>
</dbReference>
<keyword evidence="3 7" id="KW-0812">Transmembrane</keyword>
<dbReference type="CDD" id="cd17330">
    <property type="entry name" value="MFS_SLC46_TetA_like"/>
    <property type="match status" value="1"/>
</dbReference>
<dbReference type="AlphaFoldDB" id="A0A6C1E3P9"/>
<feature type="compositionally biased region" description="Basic and acidic residues" evidence="6">
    <location>
        <begin position="262"/>
        <end position="272"/>
    </location>
</feature>
<protein>
    <recommendedName>
        <fullName evidence="8">Major facilitator superfamily (MFS) profile domain-containing protein</fullName>
    </recommendedName>
</protein>
<evidence type="ECO:0000256" key="6">
    <source>
        <dbReference type="SAM" id="MobiDB-lite"/>
    </source>
</evidence>
<feature type="transmembrane region" description="Helical" evidence="7">
    <location>
        <begin position="354"/>
        <end position="371"/>
    </location>
</feature>
<feature type="transmembrane region" description="Helical" evidence="7">
    <location>
        <begin position="20"/>
        <end position="42"/>
    </location>
</feature>
<evidence type="ECO:0000256" key="3">
    <source>
        <dbReference type="ARBA" id="ARBA00022692"/>
    </source>
</evidence>
<keyword evidence="10" id="KW-1185">Reference proteome</keyword>